<dbReference type="EMBL" id="JAYGHK010000107">
    <property type="protein sequence ID" value="MEA5610489.1"/>
    <property type="molecule type" value="Genomic_DNA"/>
</dbReference>
<dbReference type="Proteomes" id="UP001303285">
    <property type="component" value="Unassembled WGS sequence"/>
</dbReference>
<feature type="transmembrane region" description="Helical" evidence="1">
    <location>
        <begin position="77"/>
        <end position="99"/>
    </location>
</feature>
<protein>
    <submittedName>
        <fullName evidence="2">Uncharacterized protein</fullName>
    </submittedName>
</protein>
<dbReference type="RefSeq" id="WP_231859567.1">
    <property type="nucleotide sequence ID" value="NZ_JAYGHK010000107.1"/>
</dbReference>
<dbReference type="GeneID" id="78019610"/>
<evidence type="ECO:0000313" key="3">
    <source>
        <dbReference type="Proteomes" id="UP001303285"/>
    </source>
</evidence>
<reference evidence="2 3" key="1">
    <citation type="submission" date="2023-12" db="EMBL/GenBank/DDBJ databases">
        <title>Baltic Sea Cyanobacteria.</title>
        <authorList>
            <person name="Delbaje E."/>
            <person name="Fewer D.P."/>
            <person name="Shishido T.K."/>
        </authorList>
    </citation>
    <scope>NUCLEOTIDE SEQUENCE [LARGE SCALE GENOMIC DNA]</scope>
    <source>
        <strain evidence="2 3">UHCC 0060</strain>
    </source>
</reference>
<proteinExistence type="predicted"/>
<feature type="transmembrane region" description="Helical" evidence="1">
    <location>
        <begin position="18"/>
        <end position="35"/>
    </location>
</feature>
<name>A0ABU5UW07_NODSP</name>
<accession>A0ABU5UW07</accession>
<keyword evidence="1" id="KW-0812">Transmembrane</keyword>
<organism evidence="2 3">
    <name type="scientific">Nodularia spumigena UHCC 0060</name>
    <dbReference type="NCBI Taxonomy" id="3110300"/>
    <lineage>
        <taxon>Bacteria</taxon>
        <taxon>Bacillati</taxon>
        <taxon>Cyanobacteriota</taxon>
        <taxon>Cyanophyceae</taxon>
        <taxon>Nostocales</taxon>
        <taxon>Nodulariaceae</taxon>
        <taxon>Nodularia</taxon>
    </lineage>
</organism>
<feature type="transmembrane region" description="Helical" evidence="1">
    <location>
        <begin position="152"/>
        <end position="169"/>
    </location>
</feature>
<evidence type="ECO:0000256" key="1">
    <source>
        <dbReference type="SAM" id="Phobius"/>
    </source>
</evidence>
<keyword evidence="3" id="KW-1185">Reference proteome</keyword>
<comment type="caution">
    <text evidence="2">The sequence shown here is derived from an EMBL/GenBank/DDBJ whole genome shotgun (WGS) entry which is preliminary data.</text>
</comment>
<keyword evidence="1" id="KW-0472">Membrane</keyword>
<keyword evidence="1" id="KW-1133">Transmembrane helix</keyword>
<feature type="transmembrane region" description="Helical" evidence="1">
    <location>
        <begin position="189"/>
        <end position="211"/>
    </location>
</feature>
<evidence type="ECO:0000313" key="2">
    <source>
        <dbReference type="EMBL" id="MEA5610489.1"/>
    </source>
</evidence>
<gene>
    <name evidence="2" type="ORF">VB695_20855</name>
</gene>
<sequence>MTQTKKGDRNNARTFMKILYWFAVAVGLWFAFLNIQPYAEVVKIATEIGIVKDNALLQLVNTIPIINGLARTIGLAFHWFVGLIVWVTIQTIEVFPVILKRDRVFMKTIIKELQSSEKFAERDGDDPTLIALKRWYNNFPTLTITKARTLSLFVYAVDFLICTVVYPPVNGGFGRLMFILVSGQWNQIIWANVFLLLATLFGVELIIRFLFWLGEIAYYMKAAHSR</sequence>